<dbReference type="PANTHER" id="PTHR46370">
    <property type="entry name" value="GPALPP MOTIFS-CONTAINING PROTEIN 1"/>
    <property type="match status" value="1"/>
</dbReference>
<keyword evidence="4" id="KW-1185">Reference proteome</keyword>
<dbReference type="InterPro" id="IPR022226">
    <property type="entry name" value="DUF3752"/>
</dbReference>
<feature type="compositionally biased region" description="Acidic residues" evidence="1">
    <location>
        <begin position="187"/>
        <end position="196"/>
    </location>
</feature>
<feature type="region of interest" description="Disordered" evidence="1">
    <location>
        <begin position="53"/>
        <end position="278"/>
    </location>
</feature>
<feature type="region of interest" description="Disordered" evidence="1">
    <location>
        <begin position="285"/>
        <end position="304"/>
    </location>
</feature>
<gene>
    <name evidence="3" type="ORF">jhhlp_005188</name>
</gene>
<evidence type="ECO:0000256" key="1">
    <source>
        <dbReference type="SAM" id="MobiDB-lite"/>
    </source>
</evidence>
<dbReference type="EMBL" id="NLAX01000697">
    <property type="protein sequence ID" value="PKS08245.1"/>
    <property type="molecule type" value="Genomic_DNA"/>
</dbReference>
<feature type="region of interest" description="Disordered" evidence="1">
    <location>
        <begin position="326"/>
        <end position="399"/>
    </location>
</feature>
<feature type="compositionally biased region" description="Basic and acidic residues" evidence="1">
    <location>
        <begin position="387"/>
        <end position="398"/>
    </location>
</feature>
<comment type="caution">
    <text evidence="3">The sequence shown here is derived from an EMBL/GenBank/DDBJ whole genome shotgun (WGS) entry which is preliminary data.</text>
</comment>
<proteinExistence type="predicted"/>
<feature type="compositionally biased region" description="Basic and acidic residues" evidence="1">
    <location>
        <begin position="343"/>
        <end position="355"/>
    </location>
</feature>
<name>A0A2N3N730_9PEZI</name>
<evidence type="ECO:0000313" key="3">
    <source>
        <dbReference type="EMBL" id="PKS08245.1"/>
    </source>
</evidence>
<dbReference type="AlphaFoldDB" id="A0A2N3N730"/>
<protein>
    <recommendedName>
        <fullName evidence="2">DUF3752 domain-containing protein</fullName>
    </recommendedName>
</protein>
<feature type="compositionally biased region" description="Polar residues" evidence="1">
    <location>
        <begin position="111"/>
        <end position="120"/>
    </location>
</feature>
<evidence type="ECO:0000259" key="2">
    <source>
        <dbReference type="Pfam" id="PF12572"/>
    </source>
</evidence>
<dbReference type="InterPro" id="IPR046331">
    <property type="entry name" value="GPAM1-like"/>
</dbReference>
<feature type="compositionally biased region" description="Low complexity" evidence="1">
    <location>
        <begin position="152"/>
        <end position="173"/>
    </location>
</feature>
<evidence type="ECO:0000313" key="4">
    <source>
        <dbReference type="Proteomes" id="UP000233524"/>
    </source>
</evidence>
<dbReference type="Pfam" id="PF12572">
    <property type="entry name" value="DUF3752"/>
    <property type="match status" value="1"/>
</dbReference>
<dbReference type="OrthoDB" id="73491at2759"/>
<reference evidence="3 4" key="1">
    <citation type="journal article" date="2017" name="G3 (Bethesda)">
        <title>First Draft Genome Sequence of the Pathogenic Fungus Lomentospora prolificans (Formerly Scedosporium prolificans).</title>
        <authorList>
            <person name="Luo R."/>
            <person name="Zimin A."/>
            <person name="Workman R."/>
            <person name="Fan Y."/>
            <person name="Pertea G."/>
            <person name="Grossman N."/>
            <person name="Wear M.P."/>
            <person name="Jia B."/>
            <person name="Miller H."/>
            <person name="Casadevall A."/>
            <person name="Timp W."/>
            <person name="Zhang S.X."/>
            <person name="Salzberg S.L."/>
        </authorList>
    </citation>
    <scope>NUCLEOTIDE SEQUENCE [LARGE SCALE GENOMIC DNA]</scope>
    <source>
        <strain evidence="3 4">JHH-5317</strain>
    </source>
</reference>
<accession>A0A2N3N730</accession>
<organism evidence="3 4">
    <name type="scientific">Lomentospora prolificans</name>
    <dbReference type="NCBI Taxonomy" id="41688"/>
    <lineage>
        <taxon>Eukaryota</taxon>
        <taxon>Fungi</taxon>
        <taxon>Dikarya</taxon>
        <taxon>Ascomycota</taxon>
        <taxon>Pezizomycotina</taxon>
        <taxon>Sordariomycetes</taxon>
        <taxon>Hypocreomycetidae</taxon>
        <taxon>Microascales</taxon>
        <taxon>Microascaceae</taxon>
        <taxon>Lomentospora</taxon>
    </lineage>
</organism>
<dbReference type="VEuPathDB" id="FungiDB:jhhlp_005188"/>
<dbReference type="Proteomes" id="UP000233524">
    <property type="component" value="Unassembled WGS sequence"/>
</dbReference>
<feature type="compositionally biased region" description="Basic and acidic residues" evidence="1">
    <location>
        <begin position="364"/>
        <end position="374"/>
    </location>
</feature>
<sequence>MRAESGLNKGGYESSWCAKANAMIAGPRIYIHTPERPLRWLFPTSEIHTFSLPSKMSSIGPQLPPQLAKRKRGLEDDGAPTSLPFKAAKGANPNEIHLGAESSDDDYGPSVPNQSASAPEQSIRPAIPPGFGRNTAEIDLNGDELIGPTLGPTLSPSTSRSKRSSPTTTSNRPIGPTMPPSAASNTDEIDLGDSDSEPGPSPPPPASKRIYGPSLPPAASVQPDSDSDSDVYGPALPSATFSRLARPSRMPEVVPTEPTKRDDWMLAPPTATGYRVQDPTKLKNRTFRSGPSAASAGAQNSGVPSIWTETAQEKLARLQNSVLGRGSDEAFSSSAGAGTGVKAAEESERRRKIDKYTAQTRGKSLLEERQEARKGGKVKAGEEEDDPSKRPFDREKDMAIGGRLGAAQKRALMNKASNFGDRFQKGTYL</sequence>
<dbReference type="PANTHER" id="PTHR46370:SF1">
    <property type="entry name" value="GPALPP MOTIFS-CONTAINING PROTEIN 1"/>
    <property type="match status" value="1"/>
</dbReference>
<dbReference type="InParanoid" id="A0A2N3N730"/>
<feature type="domain" description="DUF3752" evidence="2">
    <location>
        <begin position="268"/>
        <end position="424"/>
    </location>
</feature>